<dbReference type="Proteomes" id="UP000242662">
    <property type="component" value="Unassembled WGS sequence"/>
</dbReference>
<dbReference type="OrthoDB" id="9760950at2"/>
<dbReference type="SMART" id="SM00382">
    <property type="entry name" value="AAA"/>
    <property type="match status" value="2"/>
</dbReference>
<protein>
    <submittedName>
        <fullName evidence="6">ATPase components of ABC transporters with duplicated ATPase domains</fullName>
    </submittedName>
</protein>
<dbReference type="InterPro" id="IPR051309">
    <property type="entry name" value="ABCF_ATPase"/>
</dbReference>
<dbReference type="PROSITE" id="PS50893">
    <property type="entry name" value="ABC_TRANSPORTER_2"/>
    <property type="match status" value="2"/>
</dbReference>
<evidence type="ECO:0000256" key="3">
    <source>
        <dbReference type="ARBA" id="ARBA00022840"/>
    </source>
</evidence>
<dbReference type="GO" id="GO:0005524">
    <property type="term" value="F:ATP binding"/>
    <property type="evidence" value="ECO:0007669"/>
    <property type="project" value="UniProtKB-KW"/>
</dbReference>
<dbReference type="PROSITE" id="PS00211">
    <property type="entry name" value="ABC_TRANSPORTER_1"/>
    <property type="match status" value="2"/>
</dbReference>
<dbReference type="FunFam" id="3.40.50.300:FF:000011">
    <property type="entry name" value="Putative ABC transporter ATP-binding component"/>
    <property type="match status" value="1"/>
</dbReference>
<keyword evidence="1" id="KW-0677">Repeat</keyword>
<dbReference type="Pfam" id="PF12848">
    <property type="entry name" value="ABC_tran_Xtn"/>
    <property type="match status" value="1"/>
</dbReference>
<dbReference type="InterPro" id="IPR027417">
    <property type="entry name" value="P-loop_NTPase"/>
</dbReference>
<organism evidence="6 7">
    <name type="scientific">Shouchella lonarensis</name>
    <dbReference type="NCBI Taxonomy" id="1464122"/>
    <lineage>
        <taxon>Bacteria</taxon>
        <taxon>Bacillati</taxon>
        <taxon>Bacillota</taxon>
        <taxon>Bacilli</taxon>
        <taxon>Bacillales</taxon>
        <taxon>Bacillaceae</taxon>
        <taxon>Shouchella</taxon>
    </lineage>
</organism>
<dbReference type="FunFam" id="3.40.50.300:FF:000309">
    <property type="entry name" value="ABC transporter ATP-binding protein"/>
    <property type="match status" value="1"/>
</dbReference>
<dbReference type="EMBL" id="FMYM01000012">
    <property type="protein sequence ID" value="SDC64005.1"/>
    <property type="molecule type" value="Genomic_DNA"/>
</dbReference>
<gene>
    <name evidence="6" type="ORF">SAMN05421737_1128</name>
</gene>
<dbReference type="STRING" id="1464122.SAMN05421737_1128"/>
<dbReference type="AlphaFoldDB" id="A0A1G6NA38"/>
<evidence type="ECO:0000313" key="7">
    <source>
        <dbReference type="Proteomes" id="UP000242662"/>
    </source>
</evidence>
<dbReference type="InterPro" id="IPR032781">
    <property type="entry name" value="ABC_tran_Xtn"/>
</dbReference>
<evidence type="ECO:0000256" key="1">
    <source>
        <dbReference type="ARBA" id="ARBA00022737"/>
    </source>
</evidence>
<feature type="coiled-coil region" evidence="4">
    <location>
        <begin position="87"/>
        <end position="130"/>
    </location>
</feature>
<dbReference type="RefSeq" id="WP_090776495.1">
    <property type="nucleotide sequence ID" value="NZ_FMYM01000012.1"/>
</dbReference>
<dbReference type="Pfam" id="PF00005">
    <property type="entry name" value="ABC_tran"/>
    <property type="match status" value="2"/>
</dbReference>
<feature type="domain" description="ABC transporter" evidence="5">
    <location>
        <begin position="4"/>
        <end position="259"/>
    </location>
</feature>
<dbReference type="InterPro" id="IPR003439">
    <property type="entry name" value="ABC_transporter-like_ATP-bd"/>
</dbReference>
<keyword evidence="3" id="KW-0067">ATP-binding</keyword>
<dbReference type="GO" id="GO:0016887">
    <property type="term" value="F:ATP hydrolysis activity"/>
    <property type="evidence" value="ECO:0007669"/>
    <property type="project" value="InterPro"/>
</dbReference>
<dbReference type="SUPFAM" id="SSF52540">
    <property type="entry name" value="P-loop containing nucleoside triphosphate hydrolases"/>
    <property type="match status" value="2"/>
</dbReference>
<dbReference type="PANTHER" id="PTHR42855">
    <property type="entry name" value="ABC TRANSPORTER ATP-BINDING SUBUNIT"/>
    <property type="match status" value="1"/>
</dbReference>
<name>A0A1G6NA38_9BACI</name>
<dbReference type="PANTHER" id="PTHR42855:SF2">
    <property type="entry name" value="DRUG RESISTANCE ABC TRANSPORTER,ATP-BINDING PROTEIN"/>
    <property type="match status" value="1"/>
</dbReference>
<evidence type="ECO:0000256" key="2">
    <source>
        <dbReference type="ARBA" id="ARBA00022741"/>
    </source>
</evidence>
<evidence type="ECO:0000313" key="6">
    <source>
        <dbReference type="EMBL" id="SDC64005.1"/>
    </source>
</evidence>
<feature type="domain" description="ABC transporter" evidence="5">
    <location>
        <begin position="334"/>
        <end position="540"/>
    </location>
</feature>
<keyword evidence="4" id="KW-0175">Coiled coil</keyword>
<accession>A0A1G6NA38</accession>
<dbReference type="Gene3D" id="3.40.50.300">
    <property type="entry name" value="P-loop containing nucleotide triphosphate hydrolases"/>
    <property type="match status" value="2"/>
</dbReference>
<dbReference type="NCBIfam" id="NF000355">
    <property type="entry name" value="ribo_prot_ABC_F"/>
    <property type="match status" value="1"/>
</dbReference>
<evidence type="ECO:0000256" key="4">
    <source>
        <dbReference type="SAM" id="Coils"/>
    </source>
</evidence>
<keyword evidence="7" id="KW-1185">Reference proteome</keyword>
<sequence length="542" mass="61196">MIVCQMHACTQQLGGKTIFEQVSWEMKQGERVGLIGRNGEGKTTLLHLLAGRTAPQAGTISWKKDIRVGLLEQRPVRAGEKSVLAILSDVFAEVQALAERMQVLEQQLAVEKDENRLARLLNEYGKLQERFAAQGGYEQDAVIRRVTDGLQLNDLLGKQWHMLSGGERTKVGLAQLLLQQPDLLLLDEPTNHLDLPAIEWLTDWMRHYEGTVVIVSHDRTFLDEAVQSIVEIEQGKLHHYHGNYSYYVEEKEARVLLQFKQYEDQQKKIKKMRATIKRLKEWANRANPPNAGMHRQAKSMEKALAKIEQLERPPQEKAMALSFAEQKRSGQDVLRIDGVEKTIAGNHILRGTTLSVRHRERLAIVGGNGAGKSTLLRLLLGQDEPDAGDIQLGSGVSCGYLSQHHQELDETQTVLEAFRASCAVTEGEARGKLAQFLFYGHDVFQKVAQLSGGEKMRLRLAQLMYEKHNVLILDEPTNHLDIASKEALEEALVLFPGTVVVVSHDRYFLNKLFPVTCWLEDGKLTRYEGNFAYARMKREANA</sequence>
<dbReference type="InterPro" id="IPR003593">
    <property type="entry name" value="AAA+_ATPase"/>
</dbReference>
<keyword evidence="2" id="KW-0547">Nucleotide-binding</keyword>
<dbReference type="GO" id="GO:0003676">
    <property type="term" value="F:nucleic acid binding"/>
    <property type="evidence" value="ECO:0007669"/>
    <property type="project" value="UniProtKB-ARBA"/>
</dbReference>
<dbReference type="InterPro" id="IPR017871">
    <property type="entry name" value="ABC_transporter-like_CS"/>
</dbReference>
<dbReference type="CDD" id="cd03221">
    <property type="entry name" value="ABCF_EF-3"/>
    <property type="match status" value="2"/>
</dbReference>
<proteinExistence type="predicted"/>
<reference evidence="7" key="1">
    <citation type="submission" date="2016-09" db="EMBL/GenBank/DDBJ databases">
        <authorList>
            <person name="Varghese N."/>
            <person name="Submissions S."/>
        </authorList>
    </citation>
    <scope>NUCLEOTIDE SEQUENCE [LARGE SCALE GENOMIC DNA]</scope>
    <source>
        <strain evidence="7">25nlg</strain>
    </source>
</reference>
<evidence type="ECO:0000259" key="5">
    <source>
        <dbReference type="PROSITE" id="PS50893"/>
    </source>
</evidence>